<dbReference type="InterPro" id="IPR005467">
    <property type="entry name" value="His_kinase_dom"/>
</dbReference>
<dbReference type="Gene3D" id="1.10.287.130">
    <property type="match status" value="1"/>
</dbReference>
<accession>A0A1E5L7R0</accession>
<dbReference type="GO" id="GO:0016020">
    <property type="term" value="C:membrane"/>
    <property type="evidence" value="ECO:0007669"/>
    <property type="project" value="UniProtKB-SubCell"/>
</dbReference>
<name>A0A1E5L7R0_9FIRM</name>
<feature type="domain" description="Histidine kinase" evidence="10">
    <location>
        <begin position="274"/>
        <end position="487"/>
    </location>
</feature>
<evidence type="ECO:0000256" key="1">
    <source>
        <dbReference type="ARBA" id="ARBA00000085"/>
    </source>
</evidence>
<dbReference type="Pfam" id="PF00512">
    <property type="entry name" value="HisKA"/>
    <property type="match status" value="1"/>
</dbReference>
<dbReference type="PROSITE" id="PS50109">
    <property type="entry name" value="HIS_KIN"/>
    <property type="match status" value="1"/>
</dbReference>
<keyword evidence="8 9" id="KW-0472">Membrane</keyword>
<dbReference type="InterPro" id="IPR004358">
    <property type="entry name" value="Sig_transdc_His_kin-like_C"/>
</dbReference>
<evidence type="ECO:0000256" key="3">
    <source>
        <dbReference type="ARBA" id="ARBA00012438"/>
    </source>
</evidence>
<dbReference type="SUPFAM" id="SSF47384">
    <property type="entry name" value="Homodimeric domain of signal transducing histidine kinase"/>
    <property type="match status" value="1"/>
</dbReference>
<evidence type="ECO:0000259" key="11">
    <source>
        <dbReference type="PROSITE" id="PS50885"/>
    </source>
</evidence>
<reference evidence="12 13" key="1">
    <citation type="submission" date="2016-09" db="EMBL/GenBank/DDBJ databases">
        <title>Desulfuribacillus arsenicus sp. nov., an obligately anaerobic, dissimilatory arsenic- and antimonate-reducing bacterium isolated from anoxic sediments.</title>
        <authorList>
            <person name="Abin C.A."/>
            <person name="Hollibaugh J.T."/>
        </authorList>
    </citation>
    <scope>NUCLEOTIDE SEQUENCE [LARGE SCALE GENOMIC DNA]</scope>
    <source>
        <strain evidence="12 13">MLFW-2</strain>
    </source>
</reference>
<dbReference type="SUPFAM" id="SSF55874">
    <property type="entry name" value="ATPase domain of HSP90 chaperone/DNA topoisomerase II/histidine kinase"/>
    <property type="match status" value="1"/>
</dbReference>
<keyword evidence="4" id="KW-0597">Phosphoprotein</keyword>
<evidence type="ECO:0000256" key="6">
    <source>
        <dbReference type="ARBA" id="ARBA00022777"/>
    </source>
</evidence>
<dbReference type="InterPro" id="IPR050736">
    <property type="entry name" value="Sensor_HK_Regulatory"/>
</dbReference>
<proteinExistence type="predicted"/>
<feature type="transmembrane region" description="Helical" evidence="9">
    <location>
        <begin position="158"/>
        <end position="181"/>
    </location>
</feature>
<sequence length="487" mass="55172">MSNTVKHKPKKLGTSLTLRLNMRMFAILLSAFFSINMLLILLAIGSTVYTTEERAQQVLESFKESNVFSDNAEQTELTISGFTLQPIDIIPDDGFHLPHGIQKHLPINDTEALRGIAAFDTAKYEIRFKEWVQQITYYIYVNIEDSTYKIHYQIGNDLYRLLILSIIILVAELLLLLKGLIKGSLSIRKVLRPISEMAETAMSLNAQVTSMNNTDYGSIQNLAGAISTIDASHLDQRISIDESQHELKELAQAINLMLNRISASYQSQVRFVSDASHELRTPISVIQGYVNLLDRWGKNDEKTLQESIDAIKSETENMKRLVEHLLFLARGDNESMQLHLVPFDICDLVEEIIREAQMIDISHRFEVQLARPVTIVADRQLIKQSIRILLDNSIKYTPANETITLKVNKDHQQVKVTVQDHGIGISPEDLPHIFDRFYRSDESRARKTGGSGLGLSIAKWIVERHGGHFEVLSRLDIGTRTSIILPT</sequence>
<dbReference type="PROSITE" id="PS50885">
    <property type="entry name" value="HAMP"/>
    <property type="match status" value="1"/>
</dbReference>
<dbReference type="Proteomes" id="UP000095255">
    <property type="component" value="Unassembled WGS sequence"/>
</dbReference>
<dbReference type="OrthoDB" id="9786919at2"/>
<evidence type="ECO:0000256" key="7">
    <source>
        <dbReference type="ARBA" id="ARBA00023012"/>
    </source>
</evidence>
<keyword evidence="9" id="KW-0812">Transmembrane</keyword>
<dbReference type="AlphaFoldDB" id="A0A1E5L7R0"/>
<dbReference type="InterPro" id="IPR003594">
    <property type="entry name" value="HATPase_dom"/>
</dbReference>
<dbReference type="PANTHER" id="PTHR43711">
    <property type="entry name" value="TWO-COMPONENT HISTIDINE KINASE"/>
    <property type="match status" value="1"/>
</dbReference>
<dbReference type="CDD" id="cd00075">
    <property type="entry name" value="HATPase"/>
    <property type="match status" value="1"/>
</dbReference>
<dbReference type="InterPro" id="IPR003660">
    <property type="entry name" value="HAMP_dom"/>
</dbReference>
<keyword evidence="6 12" id="KW-0418">Kinase</keyword>
<organism evidence="12 13">
    <name type="scientific">Desulfuribacillus stibiiarsenatis</name>
    <dbReference type="NCBI Taxonomy" id="1390249"/>
    <lineage>
        <taxon>Bacteria</taxon>
        <taxon>Bacillati</taxon>
        <taxon>Bacillota</taxon>
        <taxon>Desulfuribacillia</taxon>
        <taxon>Desulfuribacillales</taxon>
        <taxon>Desulfuribacillaceae</taxon>
        <taxon>Desulfuribacillus</taxon>
    </lineage>
</organism>
<dbReference type="CDD" id="cd00082">
    <property type="entry name" value="HisKA"/>
    <property type="match status" value="1"/>
</dbReference>
<evidence type="ECO:0000256" key="8">
    <source>
        <dbReference type="ARBA" id="ARBA00023136"/>
    </source>
</evidence>
<dbReference type="STRING" id="1390249.BHU72_14265"/>
<keyword evidence="7" id="KW-0902">Two-component regulatory system</keyword>
<dbReference type="InterPro" id="IPR036890">
    <property type="entry name" value="HATPase_C_sf"/>
</dbReference>
<comment type="subcellular location">
    <subcellularLocation>
        <location evidence="2">Membrane</location>
    </subcellularLocation>
</comment>
<evidence type="ECO:0000256" key="9">
    <source>
        <dbReference type="SAM" id="Phobius"/>
    </source>
</evidence>
<dbReference type="EC" id="2.7.13.3" evidence="3"/>
<dbReference type="Pfam" id="PF00672">
    <property type="entry name" value="HAMP"/>
    <property type="match status" value="1"/>
</dbReference>
<keyword evidence="9" id="KW-1133">Transmembrane helix</keyword>
<dbReference type="InterPro" id="IPR003661">
    <property type="entry name" value="HisK_dim/P_dom"/>
</dbReference>
<dbReference type="PANTHER" id="PTHR43711:SF28">
    <property type="entry name" value="SENSOR HISTIDINE KINASE YXDK"/>
    <property type="match status" value="1"/>
</dbReference>
<dbReference type="FunFam" id="3.30.565.10:FF:000006">
    <property type="entry name" value="Sensor histidine kinase WalK"/>
    <property type="match status" value="1"/>
</dbReference>
<dbReference type="FunFam" id="1.10.287.130:FF:000001">
    <property type="entry name" value="Two-component sensor histidine kinase"/>
    <property type="match status" value="1"/>
</dbReference>
<dbReference type="SMART" id="SM00388">
    <property type="entry name" value="HisKA"/>
    <property type="match status" value="1"/>
</dbReference>
<keyword evidence="13" id="KW-1185">Reference proteome</keyword>
<dbReference type="InterPro" id="IPR036097">
    <property type="entry name" value="HisK_dim/P_sf"/>
</dbReference>
<evidence type="ECO:0000313" key="12">
    <source>
        <dbReference type="EMBL" id="OEH86088.1"/>
    </source>
</evidence>
<keyword evidence="5" id="KW-0808">Transferase</keyword>
<comment type="caution">
    <text evidence="12">The sequence shown here is derived from an EMBL/GenBank/DDBJ whole genome shotgun (WGS) entry which is preliminary data.</text>
</comment>
<gene>
    <name evidence="12" type="ORF">BHU72_14265</name>
</gene>
<dbReference type="EMBL" id="MJAT01000007">
    <property type="protein sequence ID" value="OEH86088.1"/>
    <property type="molecule type" value="Genomic_DNA"/>
</dbReference>
<evidence type="ECO:0000259" key="10">
    <source>
        <dbReference type="PROSITE" id="PS50109"/>
    </source>
</evidence>
<dbReference type="Pfam" id="PF02518">
    <property type="entry name" value="HATPase_c"/>
    <property type="match status" value="1"/>
</dbReference>
<dbReference type="Gene3D" id="3.30.565.10">
    <property type="entry name" value="Histidine kinase-like ATPase, C-terminal domain"/>
    <property type="match status" value="1"/>
</dbReference>
<evidence type="ECO:0000256" key="2">
    <source>
        <dbReference type="ARBA" id="ARBA00004370"/>
    </source>
</evidence>
<comment type="catalytic activity">
    <reaction evidence="1">
        <text>ATP + protein L-histidine = ADP + protein N-phospho-L-histidine.</text>
        <dbReference type="EC" id="2.7.13.3"/>
    </reaction>
</comment>
<dbReference type="GO" id="GO:0000155">
    <property type="term" value="F:phosphorelay sensor kinase activity"/>
    <property type="evidence" value="ECO:0007669"/>
    <property type="project" value="InterPro"/>
</dbReference>
<feature type="transmembrane region" description="Helical" evidence="9">
    <location>
        <begin position="20"/>
        <end position="44"/>
    </location>
</feature>
<evidence type="ECO:0000313" key="13">
    <source>
        <dbReference type="Proteomes" id="UP000095255"/>
    </source>
</evidence>
<feature type="domain" description="HAMP" evidence="11">
    <location>
        <begin position="219"/>
        <end position="266"/>
    </location>
</feature>
<dbReference type="SMART" id="SM00387">
    <property type="entry name" value="HATPase_c"/>
    <property type="match status" value="1"/>
</dbReference>
<evidence type="ECO:0000256" key="5">
    <source>
        <dbReference type="ARBA" id="ARBA00022679"/>
    </source>
</evidence>
<protein>
    <recommendedName>
        <fullName evidence="3">histidine kinase</fullName>
        <ecNumber evidence="3">2.7.13.3</ecNumber>
    </recommendedName>
</protein>
<dbReference type="PRINTS" id="PR00344">
    <property type="entry name" value="BCTRLSENSOR"/>
</dbReference>
<evidence type="ECO:0000256" key="4">
    <source>
        <dbReference type="ARBA" id="ARBA00022553"/>
    </source>
</evidence>